<accession>A0AA35VFM3</accession>
<keyword evidence="2" id="KW-1185">Reference proteome</keyword>
<reference evidence="1" key="1">
    <citation type="submission" date="2023-04" db="EMBL/GenBank/DDBJ databases">
        <authorList>
            <person name="Vijverberg K."/>
            <person name="Xiong W."/>
            <person name="Schranz E."/>
        </authorList>
    </citation>
    <scope>NUCLEOTIDE SEQUENCE</scope>
</reference>
<gene>
    <name evidence="1" type="ORF">LSALG_LOCUS8306</name>
</gene>
<evidence type="ECO:0000313" key="1">
    <source>
        <dbReference type="EMBL" id="CAI9267849.1"/>
    </source>
</evidence>
<dbReference type="AlphaFoldDB" id="A0AA35VFM3"/>
<sequence length="228" mass="25986">MRKHNVKLRSFWKAKAFISIFDREANSKRSCGYADSILASTSCVIRASEYTDSRLDLPITLKSFKFHSFVKVSTVPSTDSNADQFLFSFYLKHMNLQYETWGASKITAVKVTGPIETESSPNAMFKVVRGSASQVHEFTLADLPCLNPYDWIMLYNLLLRDGQKYEAIIAHLKLMIVSYVQEVGKMDVEIVGLLRRKLSVLPKEALEGFDKLKSGKIYKEGWYVVFQA</sequence>
<dbReference type="EMBL" id="OX465077">
    <property type="protein sequence ID" value="CAI9267849.1"/>
    <property type="molecule type" value="Genomic_DNA"/>
</dbReference>
<evidence type="ECO:0000313" key="2">
    <source>
        <dbReference type="Proteomes" id="UP001177003"/>
    </source>
</evidence>
<dbReference type="Proteomes" id="UP001177003">
    <property type="component" value="Chromosome 1"/>
</dbReference>
<name>A0AA35VFM3_LACSI</name>
<organism evidence="1 2">
    <name type="scientific">Lactuca saligna</name>
    <name type="common">Willowleaf lettuce</name>
    <dbReference type="NCBI Taxonomy" id="75948"/>
    <lineage>
        <taxon>Eukaryota</taxon>
        <taxon>Viridiplantae</taxon>
        <taxon>Streptophyta</taxon>
        <taxon>Embryophyta</taxon>
        <taxon>Tracheophyta</taxon>
        <taxon>Spermatophyta</taxon>
        <taxon>Magnoliopsida</taxon>
        <taxon>eudicotyledons</taxon>
        <taxon>Gunneridae</taxon>
        <taxon>Pentapetalae</taxon>
        <taxon>asterids</taxon>
        <taxon>campanulids</taxon>
        <taxon>Asterales</taxon>
        <taxon>Asteraceae</taxon>
        <taxon>Cichorioideae</taxon>
        <taxon>Cichorieae</taxon>
        <taxon>Lactucinae</taxon>
        <taxon>Lactuca</taxon>
    </lineage>
</organism>
<protein>
    <submittedName>
        <fullName evidence="1">Uncharacterized protein</fullName>
    </submittedName>
</protein>
<proteinExistence type="predicted"/>